<dbReference type="FunFam" id="2.70.150.10:FF:000002">
    <property type="entry name" value="Copper-transporting ATPase 1, putative"/>
    <property type="match status" value="1"/>
</dbReference>
<dbReference type="SUPFAM" id="SSF81665">
    <property type="entry name" value="Calcium ATPase, transmembrane domain M"/>
    <property type="match status" value="1"/>
</dbReference>
<evidence type="ECO:0000256" key="5">
    <source>
        <dbReference type="ARBA" id="ARBA00022741"/>
    </source>
</evidence>
<dbReference type="CDD" id="cd02094">
    <property type="entry name" value="P-type_ATPase_Cu-like"/>
    <property type="match status" value="1"/>
</dbReference>
<dbReference type="NCBIfam" id="TIGR01511">
    <property type="entry name" value="ATPase-IB1_Cu"/>
    <property type="match status" value="1"/>
</dbReference>
<dbReference type="SFLD" id="SFLDG00002">
    <property type="entry name" value="C1.7:_P-type_atpase_like"/>
    <property type="match status" value="1"/>
</dbReference>
<feature type="transmembrane region" description="Helical" evidence="12">
    <location>
        <begin position="117"/>
        <end position="135"/>
    </location>
</feature>
<dbReference type="Pfam" id="PF00403">
    <property type="entry name" value="HMA"/>
    <property type="match status" value="1"/>
</dbReference>
<comment type="similarity">
    <text evidence="2 12">Belongs to the cation transport ATPase (P-type) (TC 3.A.3) family. Type IB subfamily.</text>
</comment>
<dbReference type="GO" id="GO:0016887">
    <property type="term" value="F:ATP hydrolysis activity"/>
    <property type="evidence" value="ECO:0007669"/>
    <property type="project" value="InterPro"/>
</dbReference>
<evidence type="ECO:0000256" key="3">
    <source>
        <dbReference type="ARBA" id="ARBA00022692"/>
    </source>
</evidence>
<feature type="transmembrane region" description="Helical" evidence="12">
    <location>
        <begin position="378"/>
        <end position="405"/>
    </location>
</feature>
<dbReference type="InterPro" id="IPR008250">
    <property type="entry name" value="ATPase_P-typ_transduc_dom_A_sf"/>
</dbReference>
<dbReference type="GO" id="GO:0005507">
    <property type="term" value="F:copper ion binding"/>
    <property type="evidence" value="ECO:0007669"/>
    <property type="project" value="TreeGrafter"/>
</dbReference>
<evidence type="ECO:0000256" key="11">
    <source>
        <dbReference type="ARBA" id="ARBA00074171"/>
    </source>
</evidence>
<dbReference type="Gene3D" id="3.30.70.100">
    <property type="match status" value="1"/>
</dbReference>
<dbReference type="PROSITE" id="PS50846">
    <property type="entry name" value="HMA_2"/>
    <property type="match status" value="1"/>
</dbReference>
<dbReference type="AlphaFoldDB" id="R1FXN4"/>
<proteinExistence type="inferred from homology"/>
<evidence type="ECO:0000256" key="1">
    <source>
        <dbReference type="ARBA" id="ARBA00004651"/>
    </source>
</evidence>
<dbReference type="SUPFAM" id="SSF81653">
    <property type="entry name" value="Calcium ATPase, transduction domain A"/>
    <property type="match status" value="1"/>
</dbReference>
<sequence length="742" mass="76848">MSTDVATGEVELAITGMTCASCAMRIERKLNKLDGVTATVNYATEKAKVVYSGDVEPQRLVEQVEAAGYGATLPTPKPETPEGEDPARALLQRLVVSALLSLPVVLLAMVPALQFTYWQWISLTLAAPVLVWGAWPFHRAAWANLRHGAATMDTLISLGTLAAFLWSLYALLWGSAGVPGMKHPFELTIERMAGDGNIYLEVAAGVTTFILAGRYFEARSKRRAGAALRALLELGAKDVAVLRDGREERIPVDRLQVGDRFVVRPGEKIATDGVIEDGSSAVDASMLTGESVPVEAGPGDSVAGATVNAGGRLVVRATRIGADTQLAQMAKLVEAAQTGKAQVQRLADRVSAVFVPIVIALAVGTLAFWLGAGGSASAAFTAAVAVLIIACPCALGLATPTALLVGTGRGAQLGILIKGPEVLESTRRVDTVVLDKTGTVTTGRMALAGVHPADGVEADDVLRLAGALENASEHPIAQAIARGARDQVGDLPEVGDFTNVEGLGVQGVVDGAAVIVGRTTLLEQWSLPLPDALASAKAEAEQLGRTAVAVGWDGRARAVLVVADTVKPTSAEAVAKLTGLGLTPVLLTGDNEAVAKAVAAEVGIGRVIAEVLPKDKVDVVRRLQDEGKVVAMVGDGVNDAAALAQADLGLAMGTGTDVAIEAADLTLVRGDLRAAVDAIRLSRRTLRTIKGNLFWAFAYNVAALPLAAAGLLNPMIAGAAMAFSSVFVVSNSLRLRGFRAAS</sequence>
<dbReference type="EMBL" id="AOUO01000562">
    <property type="protein sequence ID" value="EOD64072.1"/>
    <property type="molecule type" value="Genomic_DNA"/>
</dbReference>
<dbReference type="OrthoDB" id="7059309at2"/>
<name>R1FXN4_9PSEU</name>
<dbReference type="RefSeq" id="WP_004559126.1">
    <property type="nucleotide sequence ID" value="NZ_AOUO01000562.1"/>
</dbReference>
<evidence type="ECO:0000256" key="6">
    <source>
        <dbReference type="ARBA" id="ARBA00022840"/>
    </source>
</evidence>
<organism evidence="14 15">
    <name type="scientific">Amycolatopsis vancoresmycina DSM 44592</name>
    <dbReference type="NCBI Taxonomy" id="1292037"/>
    <lineage>
        <taxon>Bacteria</taxon>
        <taxon>Bacillati</taxon>
        <taxon>Actinomycetota</taxon>
        <taxon>Actinomycetes</taxon>
        <taxon>Pseudonocardiales</taxon>
        <taxon>Pseudonocardiaceae</taxon>
        <taxon>Amycolatopsis</taxon>
    </lineage>
</organism>
<dbReference type="InterPro" id="IPR023214">
    <property type="entry name" value="HAD_sf"/>
</dbReference>
<evidence type="ECO:0000256" key="8">
    <source>
        <dbReference type="ARBA" id="ARBA00022989"/>
    </source>
</evidence>
<dbReference type="NCBIfam" id="TIGR01494">
    <property type="entry name" value="ATPase_P-type"/>
    <property type="match status" value="1"/>
</dbReference>
<dbReference type="PRINTS" id="PR00120">
    <property type="entry name" value="HATPASE"/>
</dbReference>
<dbReference type="GO" id="GO:0043682">
    <property type="term" value="F:P-type divalent copper transporter activity"/>
    <property type="evidence" value="ECO:0007669"/>
    <property type="project" value="TreeGrafter"/>
</dbReference>
<feature type="transmembrane region" description="Helical" evidence="12">
    <location>
        <begin position="715"/>
        <end position="733"/>
    </location>
</feature>
<feature type="transmembrane region" description="Helical" evidence="12">
    <location>
        <begin position="94"/>
        <end position="111"/>
    </location>
</feature>
<protein>
    <recommendedName>
        <fullName evidence="11">Cation-transporting P-type ATPase B</fullName>
    </recommendedName>
</protein>
<dbReference type="InterPro" id="IPR018303">
    <property type="entry name" value="ATPase_P-typ_P_site"/>
</dbReference>
<evidence type="ECO:0000259" key="13">
    <source>
        <dbReference type="PROSITE" id="PS50846"/>
    </source>
</evidence>
<dbReference type="InterPro" id="IPR017969">
    <property type="entry name" value="Heavy-metal-associated_CS"/>
</dbReference>
<dbReference type="FunFam" id="3.30.70.100:FF:000005">
    <property type="entry name" value="Copper-exporting P-type ATPase A"/>
    <property type="match status" value="1"/>
</dbReference>
<dbReference type="SUPFAM" id="SSF55008">
    <property type="entry name" value="HMA, heavy metal-associated domain"/>
    <property type="match status" value="1"/>
</dbReference>
<keyword evidence="3 12" id="KW-0812">Transmembrane</keyword>
<dbReference type="GO" id="GO:0055070">
    <property type="term" value="P:copper ion homeostasis"/>
    <property type="evidence" value="ECO:0007669"/>
    <property type="project" value="TreeGrafter"/>
</dbReference>
<dbReference type="InterPro" id="IPR036412">
    <property type="entry name" value="HAD-like_sf"/>
</dbReference>
<feature type="transmembrane region" description="Helical" evidence="12">
    <location>
        <begin position="350"/>
        <end position="372"/>
    </location>
</feature>
<dbReference type="Proteomes" id="UP000014139">
    <property type="component" value="Unassembled WGS sequence"/>
</dbReference>
<dbReference type="SFLD" id="SFLDS00003">
    <property type="entry name" value="Haloacid_Dehalogenase"/>
    <property type="match status" value="1"/>
</dbReference>
<dbReference type="Gene3D" id="2.70.150.10">
    <property type="entry name" value="Calcium-transporting ATPase, cytoplasmic transduction domain A"/>
    <property type="match status" value="1"/>
</dbReference>
<evidence type="ECO:0000256" key="2">
    <source>
        <dbReference type="ARBA" id="ARBA00006024"/>
    </source>
</evidence>
<dbReference type="SFLD" id="SFLDF00027">
    <property type="entry name" value="p-type_atpase"/>
    <property type="match status" value="1"/>
</dbReference>
<keyword evidence="15" id="KW-1185">Reference proteome</keyword>
<dbReference type="InterPro" id="IPR001757">
    <property type="entry name" value="P_typ_ATPase"/>
</dbReference>
<keyword evidence="9 12" id="KW-0472">Membrane</keyword>
<dbReference type="InterPro" id="IPR036163">
    <property type="entry name" value="HMA_dom_sf"/>
</dbReference>
<keyword evidence="5 12" id="KW-0547">Nucleotide-binding</keyword>
<keyword evidence="8 12" id="KW-1133">Transmembrane helix</keyword>
<dbReference type="GO" id="GO:0005886">
    <property type="term" value="C:plasma membrane"/>
    <property type="evidence" value="ECO:0007669"/>
    <property type="project" value="UniProtKB-SubCell"/>
</dbReference>
<dbReference type="PANTHER" id="PTHR43520:SF8">
    <property type="entry name" value="P-TYPE CU(+) TRANSPORTER"/>
    <property type="match status" value="1"/>
</dbReference>
<dbReference type="InterPro" id="IPR023298">
    <property type="entry name" value="ATPase_P-typ_TM_dom_sf"/>
</dbReference>
<dbReference type="PATRIC" id="fig|1292037.4.peg.6326"/>
<dbReference type="InterPro" id="IPR044492">
    <property type="entry name" value="P_typ_ATPase_HD_dom"/>
</dbReference>
<feature type="transmembrane region" description="Helical" evidence="12">
    <location>
        <begin position="692"/>
        <end position="709"/>
    </location>
</feature>
<dbReference type="eggNOG" id="COG2217">
    <property type="taxonomic scope" value="Bacteria"/>
</dbReference>
<evidence type="ECO:0000313" key="15">
    <source>
        <dbReference type="Proteomes" id="UP000014139"/>
    </source>
</evidence>
<evidence type="ECO:0000256" key="7">
    <source>
        <dbReference type="ARBA" id="ARBA00022967"/>
    </source>
</evidence>
<keyword evidence="12" id="KW-1003">Cell membrane</keyword>
<dbReference type="PROSITE" id="PS00154">
    <property type="entry name" value="ATPASE_E1_E2"/>
    <property type="match status" value="1"/>
</dbReference>
<dbReference type="Gene3D" id="3.40.1110.10">
    <property type="entry name" value="Calcium-transporting ATPase, cytoplasmic domain N"/>
    <property type="match status" value="1"/>
</dbReference>
<accession>R1FXN4</accession>
<keyword evidence="7" id="KW-1278">Translocase</keyword>
<dbReference type="InterPro" id="IPR059000">
    <property type="entry name" value="ATPase_P-type_domA"/>
</dbReference>
<keyword evidence="4 12" id="KW-0479">Metal-binding</keyword>
<dbReference type="InterPro" id="IPR023299">
    <property type="entry name" value="ATPase_P-typ_cyto_dom_N"/>
</dbReference>
<dbReference type="InterPro" id="IPR006121">
    <property type="entry name" value="HMA_dom"/>
</dbReference>
<dbReference type="PRINTS" id="PR00119">
    <property type="entry name" value="CATATPASE"/>
</dbReference>
<dbReference type="PROSITE" id="PS01047">
    <property type="entry name" value="HMA_1"/>
    <property type="match status" value="1"/>
</dbReference>
<comment type="catalytic activity">
    <reaction evidence="10">
        <text>ATP + H2O = ADP + phosphate + H(+)</text>
        <dbReference type="Rhea" id="RHEA:13065"/>
        <dbReference type="ChEBI" id="CHEBI:15377"/>
        <dbReference type="ChEBI" id="CHEBI:15378"/>
        <dbReference type="ChEBI" id="CHEBI:30616"/>
        <dbReference type="ChEBI" id="CHEBI:43474"/>
        <dbReference type="ChEBI" id="CHEBI:456216"/>
    </reaction>
</comment>
<comment type="caution">
    <text evidence="14">The sequence shown here is derived from an EMBL/GenBank/DDBJ whole genome shotgun (WGS) entry which is preliminary data.</text>
</comment>
<feature type="domain" description="HMA" evidence="13">
    <location>
        <begin position="8"/>
        <end position="72"/>
    </location>
</feature>
<feature type="transmembrane region" description="Helical" evidence="12">
    <location>
        <begin position="155"/>
        <end position="176"/>
    </location>
</feature>
<reference evidence="14 15" key="1">
    <citation type="submission" date="2013-02" db="EMBL/GenBank/DDBJ databases">
        <title>Draft genome sequence of Amycolatopsis vancoresmycina strain DSM 44592T.</title>
        <authorList>
            <person name="Kumar S."/>
            <person name="Kaur N."/>
            <person name="Kaur C."/>
            <person name="Raghava G.P.S."/>
            <person name="Mayilraj S."/>
        </authorList>
    </citation>
    <scope>NUCLEOTIDE SEQUENCE [LARGE SCALE GENOMIC DNA]</scope>
    <source>
        <strain evidence="14 15">DSM 44592</strain>
    </source>
</reference>
<keyword evidence="6 12" id="KW-0067">ATP-binding</keyword>
<evidence type="ECO:0000313" key="14">
    <source>
        <dbReference type="EMBL" id="EOD64072.1"/>
    </source>
</evidence>
<evidence type="ECO:0000256" key="10">
    <source>
        <dbReference type="ARBA" id="ARBA00049360"/>
    </source>
</evidence>
<dbReference type="Pfam" id="PF00122">
    <property type="entry name" value="E1-E2_ATPase"/>
    <property type="match status" value="1"/>
</dbReference>
<evidence type="ECO:0000256" key="4">
    <source>
        <dbReference type="ARBA" id="ARBA00022723"/>
    </source>
</evidence>
<dbReference type="PANTHER" id="PTHR43520">
    <property type="entry name" value="ATP7, ISOFORM B"/>
    <property type="match status" value="1"/>
</dbReference>
<dbReference type="GO" id="GO:0005524">
    <property type="term" value="F:ATP binding"/>
    <property type="evidence" value="ECO:0007669"/>
    <property type="project" value="UniProtKB-UniRule"/>
</dbReference>
<gene>
    <name evidence="14" type="ORF">H480_33685</name>
</gene>
<feature type="transmembrane region" description="Helical" evidence="12">
    <location>
        <begin position="196"/>
        <end position="216"/>
    </location>
</feature>
<dbReference type="SUPFAM" id="SSF56784">
    <property type="entry name" value="HAD-like"/>
    <property type="match status" value="1"/>
</dbReference>
<dbReference type="Gene3D" id="3.40.50.1000">
    <property type="entry name" value="HAD superfamily/HAD-like"/>
    <property type="match status" value="1"/>
</dbReference>
<evidence type="ECO:0000256" key="9">
    <source>
        <dbReference type="ARBA" id="ARBA00023136"/>
    </source>
</evidence>
<dbReference type="CDD" id="cd00371">
    <property type="entry name" value="HMA"/>
    <property type="match status" value="1"/>
</dbReference>
<dbReference type="Pfam" id="PF00702">
    <property type="entry name" value="Hydrolase"/>
    <property type="match status" value="1"/>
</dbReference>
<comment type="subcellular location">
    <subcellularLocation>
        <location evidence="1">Cell membrane</location>
        <topology evidence="1">Multi-pass membrane protein</topology>
    </subcellularLocation>
</comment>
<evidence type="ECO:0000256" key="12">
    <source>
        <dbReference type="RuleBase" id="RU362081"/>
    </source>
</evidence>
<dbReference type="NCBIfam" id="TIGR01525">
    <property type="entry name" value="ATPase-IB_hvy"/>
    <property type="match status" value="1"/>
</dbReference>
<dbReference type="InterPro" id="IPR027256">
    <property type="entry name" value="P-typ_ATPase_IB"/>
</dbReference>